<dbReference type="KEGG" id="nao:Y958_24185"/>
<organism evidence="1 2">
    <name type="scientific">Nitrospirillum viridazoti CBAmc</name>
    <dbReference type="NCBI Taxonomy" id="1441467"/>
    <lineage>
        <taxon>Bacteria</taxon>
        <taxon>Pseudomonadati</taxon>
        <taxon>Pseudomonadota</taxon>
        <taxon>Alphaproteobacteria</taxon>
        <taxon>Rhodospirillales</taxon>
        <taxon>Azospirillaceae</taxon>
        <taxon>Nitrospirillum</taxon>
        <taxon>Nitrospirillum viridazoti</taxon>
    </lineage>
</organism>
<keyword evidence="2" id="KW-1185">Reference proteome</keyword>
<dbReference type="RefSeq" id="WP_088874490.1">
    <property type="nucleotide sequence ID" value="NZ_CP022112.1"/>
</dbReference>
<dbReference type="AlphaFoldDB" id="A0A248JZ88"/>
<evidence type="ECO:0000313" key="1">
    <source>
        <dbReference type="EMBL" id="ASG24037.1"/>
    </source>
</evidence>
<sequence>MARFTVEENGAGKLFKVEPEGTRSVSVEIRPKSSDKRTMLIGGLTAEVAHDLLNAVVAAMRG</sequence>
<accession>A0A248JZ88</accession>
<gene>
    <name evidence="1" type="ORF">Y958_24185</name>
</gene>
<name>A0A248JZ88_9PROT</name>
<dbReference type="Proteomes" id="UP000197153">
    <property type="component" value="Chromosome 3"/>
</dbReference>
<dbReference type="EMBL" id="CP022112">
    <property type="protein sequence ID" value="ASG24037.1"/>
    <property type="molecule type" value="Genomic_DNA"/>
</dbReference>
<proteinExistence type="predicted"/>
<reference evidence="1 2" key="1">
    <citation type="submission" date="2017-06" db="EMBL/GenBank/DDBJ databases">
        <title>Complete genome sequence of Nitrospirillum amazonense strain CBAmC, an endophytic nitrogen-fixing and plant growth-promoting bacterium, isolated from sugarcane.</title>
        <authorList>
            <person name="Schwab S."/>
            <person name="dos Santos Teixeira K.R."/>
            <person name="Simoes Araujo J.L."/>
            <person name="Soares Vidal M."/>
            <person name="Borges de Freitas H.R."/>
            <person name="Rivello Crivelaro A.L."/>
            <person name="Bueno de Camargo Nunes A."/>
            <person name="dos Santos C.M."/>
            <person name="Palmeira da Silva Rosa D."/>
            <person name="da Silva Padilha D."/>
            <person name="da Silva E."/>
            <person name="Araujo Terra L."/>
            <person name="Soares Mendes V."/>
            <person name="Farinelli L."/>
            <person name="Magalhaes Cruz L."/>
            <person name="Baldani J.I."/>
        </authorList>
    </citation>
    <scope>NUCLEOTIDE SEQUENCE [LARGE SCALE GENOMIC DNA]</scope>
    <source>
        <strain evidence="1 2">CBAmC</strain>
    </source>
</reference>
<protein>
    <submittedName>
        <fullName evidence="1">Uncharacterized protein</fullName>
    </submittedName>
</protein>
<evidence type="ECO:0000313" key="2">
    <source>
        <dbReference type="Proteomes" id="UP000197153"/>
    </source>
</evidence>